<dbReference type="InterPro" id="IPR007421">
    <property type="entry name" value="Schlafen_AlbA_2_dom"/>
</dbReference>
<dbReference type="PANTHER" id="PTHR30595">
    <property type="entry name" value="GLPR-RELATED TRANSCRIPTIONAL REPRESSOR"/>
    <property type="match status" value="1"/>
</dbReference>
<proteinExistence type="predicted"/>
<dbReference type="EMBL" id="SMAO01000004">
    <property type="protein sequence ID" value="TCT21206.1"/>
    <property type="molecule type" value="Genomic_DNA"/>
</dbReference>
<dbReference type="Proteomes" id="UP000295717">
    <property type="component" value="Unassembled WGS sequence"/>
</dbReference>
<dbReference type="InterPro" id="IPR038475">
    <property type="entry name" value="RecG_C_sf"/>
</dbReference>
<keyword evidence="2" id="KW-0378">Hydrolase</keyword>
<comment type="caution">
    <text evidence="2">The sequence shown here is derived from an EMBL/GenBank/DDBJ whole genome shotgun (WGS) entry which is preliminary data.</text>
</comment>
<evidence type="ECO:0000313" key="3">
    <source>
        <dbReference type="Proteomes" id="UP000295717"/>
    </source>
</evidence>
<dbReference type="GO" id="GO:0004386">
    <property type="term" value="F:helicase activity"/>
    <property type="evidence" value="ECO:0007669"/>
    <property type="project" value="UniProtKB-KW"/>
</dbReference>
<dbReference type="Gene3D" id="3.30.950.30">
    <property type="entry name" value="Schlafen, AAA domain"/>
    <property type="match status" value="1"/>
</dbReference>
<keyword evidence="2" id="KW-0067">ATP-binding</keyword>
<feature type="domain" description="Schlafen AlbA-2" evidence="1">
    <location>
        <begin position="19"/>
        <end position="146"/>
    </location>
</feature>
<organism evidence="2 3">
    <name type="scientific">Thiobaca trueperi</name>
    <dbReference type="NCBI Taxonomy" id="127458"/>
    <lineage>
        <taxon>Bacteria</taxon>
        <taxon>Pseudomonadati</taxon>
        <taxon>Pseudomonadota</taxon>
        <taxon>Gammaproteobacteria</taxon>
        <taxon>Chromatiales</taxon>
        <taxon>Chromatiaceae</taxon>
        <taxon>Thiobaca</taxon>
    </lineage>
</organism>
<keyword evidence="2" id="KW-0347">Helicase</keyword>
<gene>
    <name evidence="2" type="ORF">EDC35_10459</name>
</gene>
<reference evidence="2 3" key="1">
    <citation type="submission" date="2019-03" db="EMBL/GenBank/DDBJ databases">
        <title>Genomic Encyclopedia of Type Strains, Phase IV (KMG-IV): sequencing the most valuable type-strain genomes for metagenomic binning, comparative biology and taxonomic classification.</title>
        <authorList>
            <person name="Goeker M."/>
        </authorList>
    </citation>
    <scope>NUCLEOTIDE SEQUENCE [LARGE SCALE GENOMIC DNA]</scope>
    <source>
        <strain evidence="2 3">DSM 13587</strain>
    </source>
</reference>
<dbReference type="RefSeq" id="WP_132976816.1">
    <property type="nucleotide sequence ID" value="NZ_SMAO01000004.1"/>
</dbReference>
<dbReference type="Gene3D" id="3.30.565.60">
    <property type="match status" value="1"/>
</dbReference>
<dbReference type="AlphaFoldDB" id="A0A4R3N009"/>
<dbReference type="OrthoDB" id="9805115at2"/>
<dbReference type="InterPro" id="IPR038461">
    <property type="entry name" value="Schlafen_AlbA_2_dom_sf"/>
</dbReference>
<sequence>MNTPELTALLDRLRAEPRESEWLEFKANRFEPRALGEYVSALANSACLLGRTRAYLVFGIADGTHEVVGTTFDPAAETVKDKDTKGNQLLPLWLSLHLQPNTGYEIHPFAYQGQRVVLFEIHPAYDRPVEFDGTAYIRDGSSKTELSKYPQKARQIWNSRIDWSAEVCERATLDDLDPDAITKARAEYKAKFPAKTAEVDGWDAITFLNKTKLASRGGLTHAALLLLGREESSTLLTPAVARMSWILKNDRNEEQDYAHFGPPFLLNVDQVLARIRNLTVRELPDGTLFPVEMSQYDPWVIREALHNCIAHQDYGLRGRINIVETPGGLILSNVGSFLPGTVETVIQRDAPLEIYRNPLLAETMVNLNMIDTQGGGIKRMFLKQRSRFFPLPDYDLAEPERVKVTLQGRILDERYTRLLMANTDLDLFIIMLLDKVQKGRTIAPEDHRLLKARKLVEGRYPNVVVAASVAAVVGEKAKHIRDRGFDGKYYQDLILALIQEHQPVTREDIDRLLLDKLPEVLDEQQKLNRIHNLLGKLAKEGLIRNEGSRRSSRWVLINR</sequence>
<dbReference type="PANTHER" id="PTHR30595:SF6">
    <property type="entry name" value="SCHLAFEN ALBA-2 DOMAIN-CONTAINING PROTEIN"/>
    <property type="match status" value="1"/>
</dbReference>
<protein>
    <submittedName>
        <fullName evidence="2">ATP-dependent DNA helicase RecG</fullName>
    </submittedName>
</protein>
<evidence type="ECO:0000313" key="2">
    <source>
        <dbReference type="EMBL" id="TCT21206.1"/>
    </source>
</evidence>
<evidence type="ECO:0000259" key="1">
    <source>
        <dbReference type="Pfam" id="PF04326"/>
    </source>
</evidence>
<accession>A0A4R3N009</accession>
<dbReference type="Pfam" id="PF04326">
    <property type="entry name" value="SLFN_AlbA_2"/>
    <property type="match status" value="1"/>
</dbReference>
<name>A0A4R3N009_9GAMM</name>
<keyword evidence="3" id="KW-1185">Reference proteome</keyword>
<keyword evidence="2" id="KW-0547">Nucleotide-binding</keyword>